<dbReference type="AlphaFoldDB" id="A0A7C2UJY0"/>
<dbReference type="SUPFAM" id="SSF47648">
    <property type="entry name" value="Nucleoside phosphorylase/phosphoribosyltransferase N-terminal domain"/>
    <property type="match status" value="1"/>
</dbReference>
<keyword evidence="2 5" id="KW-0808">Transferase</keyword>
<dbReference type="GO" id="GO:0005829">
    <property type="term" value="C:cytosol"/>
    <property type="evidence" value="ECO:0007669"/>
    <property type="project" value="TreeGrafter"/>
</dbReference>
<evidence type="ECO:0000313" key="5">
    <source>
        <dbReference type="EMBL" id="HEU97546.1"/>
    </source>
</evidence>
<evidence type="ECO:0000256" key="2">
    <source>
        <dbReference type="ARBA" id="ARBA00022679"/>
    </source>
</evidence>
<dbReference type="EMBL" id="DSFE01000039">
    <property type="protein sequence ID" value="HEU97546.1"/>
    <property type="molecule type" value="Genomic_DNA"/>
</dbReference>
<dbReference type="Gene3D" id="2.40.40.20">
    <property type="match status" value="1"/>
</dbReference>
<dbReference type="InterPro" id="IPR013102">
    <property type="entry name" value="PYNP_C"/>
</dbReference>
<dbReference type="Pfam" id="PF00591">
    <property type="entry name" value="Glycos_transf_3"/>
    <property type="match status" value="1"/>
</dbReference>
<dbReference type="NCBIfam" id="TIGR02645">
    <property type="entry name" value="ARCH_P_rylase"/>
    <property type="match status" value="1"/>
</dbReference>
<dbReference type="Gene3D" id="3.90.1170.30">
    <property type="entry name" value="Pyrimidine nucleoside phosphorylase-like, C-terminal domain"/>
    <property type="match status" value="1"/>
</dbReference>
<proteinExistence type="predicted"/>
<accession>A0A7C2UJY0</accession>
<dbReference type="PANTHER" id="PTHR10515:SF0">
    <property type="entry name" value="THYMIDINE PHOSPHORYLASE"/>
    <property type="match status" value="1"/>
</dbReference>
<gene>
    <name evidence="5" type="ORF">ENO36_01650</name>
</gene>
<dbReference type="InterPro" id="IPR035902">
    <property type="entry name" value="Nuc_phospho_transferase"/>
</dbReference>
<keyword evidence="1 5" id="KW-0328">Glycosyltransferase</keyword>
<dbReference type="EC" id="2.4.2.57" evidence="3"/>
<dbReference type="Gene3D" id="3.40.1030.10">
    <property type="entry name" value="Nucleoside phosphorylase/phosphoribosyltransferase catalytic domain"/>
    <property type="match status" value="1"/>
</dbReference>
<dbReference type="InterPro" id="IPR036320">
    <property type="entry name" value="Glycosyl_Trfase_fam3_N_dom_sf"/>
</dbReference>
<evidence type="ECO:0000259" key="4">
    <source>
        <dbReference type="SMART" id="SM00941"/>
    </source>
</evidence>
<dbReference type="GO" id="GO:0046125">
    <property type="term" value="P:pyrimidine deoxyribonucleoside metabolic process"/>
    <property type="evidence" value="ECO:0007669"/>
    <property type="project" value="InterPro"/>
</dbReference>
<protein>
    <recommendedName>
        <fullName evidence="3">AMP phosphorylase</fullName>
        <ecNumber evidence="3">2.4.2.57</ecNumber>
    </recommendedName>
</protein>
<feature type="domain" description="Pyrimidine nucleoside phosphorylase C-terminal" evidence="4">
    <location>
        <begin position="424"/>
        <end position="491"/>
    </location>
</feature>
<dbReference type="NCBIfam" id="NF003338">
    <property type="entry name" value="PRK04350.1"/>
    <property type="match status" value="1"/>
</dbReference>
<dbReference type="Gene3D" id="1.20.970.50">
    <property type="match status" value="1"/>
</dbReference>
<dbReference type="SMART" id="SM00941">
    <property type="entry name" value="PYNP_C"/>
    <property type="match status" value="1"/>
</dbReference>
<dbReference type="GO" id="GO:0006206">
    <property type="term" value="P:pyrimidine nucleobase metabolic process"/>
    <property type="evidence" value="ECO:0007669"/>
    <property type="project" value="InterPro"/>
</dbReference>
<dbReference type="SUPFAM" id="SSF52418">
    <property type="entry name" value="Nucleoside phosphorylase/phosphoribosyltransferase catalytic domain"/>
    <property type="match status" value="1"/>
</dbReference>
<dbReference type="InterPro" id="IPR017872">
    <property type="entry name" value="Pyrmidine_PPase_CS"/>
</dbReference>
<dbReference type="InterPro" id="IPR036566">
    <property type="entry name" value="PYNP-like_C_sf"/>
</dbReference>
<dbReference type="Pfam" id="PF07831">
    <property type="entry name" value="PYNP_C"/>
    <property type="match status" value="1"/>
</dbReference>
<dbReference type="InterPro" id="IPR000053">
    <property type="entry name" value="Thymidine/pyrmidine_PPase"/>
</dbReference>
<organism evidence="5">
    <name type="scientific">Fervidicoccus fontis</name>
    <dbReference type="NCBI Taxonomy" id="683846"/>
    <lineage>
        <taxon>Archaea</taxon>
        <taxon>Thermoproteota</taxon>
        <taxon>Thermoprotei</taxon>
        <taxon>Fervidicoccales</taxon>
        <taxon>Fervidicoccaceae</taxon>
        <taxon>Fervidicoccus</taxon>
    </lineage>
</organism>
<evidence type="ECO:0000256" key="1">
    <source>
        <dbReference type="ARBA" id="ARBA00022676"/>
    </source>
</evidence>
<reference evidence="5" key="1">
    <citation type="journal article" date="2020" name="mSystems">
        <title>Genome- and Community-Level Interaction Insights into Carbon Utilization and Element Cycling Functions of Hydrothermarchaeota in Hydrothermal Sediment.</title>
        <authorList>
            <person name="Zhou Z."/>
            <person name="Liu Y."/>
            <person name="Xu W."/>
            <person name="Pan J."/>
            <person name="Luo Z.H."/>
            <person name="Li M."/>
        </authorList>
    </citation>
    <scope>NUCLEOTIDE SEQUENCE [LARGE SCALE GENOMIC DNA]</scope>
    <source>
        <strain evidence="5">SpSt-1259</strain>
    </source>
</reference>
<dbReference type="InterPro" id="IPR000312">
    <property type="entry name" value="Glycosyl_Trfase_fam3"/>
</dbReference>
<comment type="caution">
    <text evidence="5">The sequence shown here is derived from an EMBL/GenBank/DDBJ whole genome shotgun (WGS) entry which is preliminary data.</text>
</comment>
<dbReference type="InterPro" id="IPR017713">
    <property type="entry name" value="AMP_phosphorylase"/>
</dbReference>
<dbReference type="GO" id="GO:0016763">
    <property type="term" value="F:pentosyltransferase activity"/>
    <property type="evidence" value="ECO:0007669"/>
    <property type="project" value="InterPro"/>
</dbReference>
<dbReference type="Pfam" id="PF02885">
    <property type="entry name" value="Glycos_trans_3N"/>
    <property type="match status" value="1"/>
</dbReference>
<dbReference type="SUPFAM" id="SSF54680">
    <property type="entry name" value="Pyrimidine nucleoside phosphorylase C-terminal domain"/>
    <property type="match status" value="1"/>
</dbReference>
<dbReference type="PROSITE" id="PS00647">
    <property type="entry name" value="THYMID_PHOSPHORYLASE"/>
    <property type="match status" value="1"/>
</dbReference>
<dbReference type="GO" id="GO:0004645">
    <property type="term" value="F:1,4-alpha-oligoglucan phosphorylase activity"/>
    <property type="evidence" value="ECO:0007669"/>
    <property type="project" value="InterPro"/>
</dbReference>
<dbReference type="InterPro" id="IPR017459">
    <property type="entry name" value="Glycosyl_Trfase_fam3_N_dom"/>
</dbReference>
<name>A0A7C2UJY0_9CREN</name>
<evidence type="ECO:0000256" key="3">
    <source>
        <dbReference type="NCBIfam" id="TIGR03327"/>
    </source>
</evidence>
<dbReference type="PANTHER" id="PTHR10515">
    <property type="entry name" value="THYMIDINE PHOSPHORYLASE"/>
    <property type="match status" value="1"/>
</dbReference>
<sequence>MKVRVLDITYVSNVAIINEEDAKSLGIDVESRVLLKQNGSSLIAFSPMITSELVSRGEIGIPKEIAKLLKLGDGEEIGVEGTSDSESISILLKKMGGKKLSEDEIRKLVADMVTGILDESAIAEFITLQSTLGMDDDETTNLIRAMVETGTKITFPYPVYDEHSIGGVPGNSKVAMVAVPTAVALGLKVPKTSSRAITSPSGTADTMEVLANVSLTTEEIKNAVDKAGGTIAWTGQLNLAPADDIMVRIERRLLLDPPSQVVASILSKKVALGISGLVVDLPVGRGTKLSTETEAENLASIFVRQGGKFGMRVKALITFGGEPIGYTIGPNLEAMEALTALIKKEASPSLMDKAMHIAGALYELAGKANVGEGEAFAKEAFLNGKSYEAFKKIIEWQGGDPNKKPDDIPLGDYKETIYSNKSGAVTFIDNKAFSTIARLAGAPFDKAAGVKLYVKIGNRVRPGEPLYTIYSSSSKRLSDALAFANSVKEIEIGTMLLKVFP</sequence>
<dbReference type="NCBIfam" id="TIGR03327">
    <property type="entry name" value="AMP_phos"/>
    <property type="match status" value="1"/>
</dbReference>
<dbReference type="Proteomes" id="UP000885664">
    <property type="component" value="Unassembled WGS sequence"/>
</dbReference>
<dbReference type="InterPro" id="IPR013466">
    <property type="entry name" value="Thymidine/AMP_Pase"/>
</dbReference>